<dbReference type="InterPro" id="IPR001387">
    <property type="entry name" value="Cro/C1-type_HTH"/>
</dbReference>
<dbReference type="RefSeq" id="WP_052236293.1">
    <property type="nucleotide sequence ID" value="NZ_JSAN01000031.1"/>
</dbReference>
<evidence type="ECO:0000313" key="3">
    <source>
        <dbReference type="Proteomes" id="UP000031465"/>
    </source>
</evidence>
<dbReference type="PATRIC" id="fig|362787.3.peg.564"/>
<dbReference type="PROSITE" id="PS50943">
    <property type="entry name" value="HTH_CROC1"/>
    <property type="match status" value="1"/>
</dbReference>
<evidence type="ECO:0000313" key="2">
    <source>
        <dbReference type="EMBL" id="KIC73281.1"/>
    </source>
</evidence>
<protein>
    <recommendedName>
        <fullName evidence="1">HTH cro/C1-type domain-containing protein</fullName>
    </recommendedName>
</protein>
<gene>
    <name evidence="2" type="ORF">DB44_BH00040</name>
</gene>
<organism evidence="2 3">
    <name type="scientific">Candidatus Protochlamydia amoebophila</name>
    <dbReference type="NCBI Taxonomy" id="362787"/>
    <lineage>
        <taxon>Bacteria</taxon>
        <taxon>Pseudomonadati</taxon>
        <taxon>Chlamydiota</taxon>
        <taxon>Chlamydiia</taxon>
        <taxon>Parachlamydiales</taxon>
        <taxon>Parachlamydiaceae</taxon>
        <taxon>Candidatus Protochlamydia</taxon>
    </lineage>
</organism>
<dbReference type="Gene3D" id="1.10.260.40">
    <property type="entry name" value="lambda repressor-like DNA-binding domains"/>
    <property type="match status" value="1"/>
</dbReference>
<dbReference type="InterPro" id="IPR039554">
    <property type="entry name" value="HigA2-like_HTH"/>
</dbReference>
<evidence type="ECO:0000259" key="1">
    <source>
        <dbReference type="PROSITE" id="PS50943"/>
    </source>
</evidence>
<dbReference type="Pfam" id="PF13744">
    <property type="entry name" value="HTH_37"/>
    <property type="match status" value="1"/>
</dbReference>
<reference evidence="2 3" key="1">
    <citation type="journal article" date="2014" name="Mol. Biol. Evol.">
        <title>Massive expansion of Ubiquitination-related gene families within the Chlamydiae.</title>
        <authorList>
            <person name="Domman D."/>
            <person name="Collingro A."/>
            <person name="Lagkouvardos I."/>
            <person name="Gehre L."/>
            <person name="Weinmaier T."/>
            <person name="Rattei T."/>
            <person name="Subtil A."/>
            <person name="Horn M."/>
        </authorList>
    </citation>
    <scope>NUCLEOTIDE SEQUENCE [LARGE SCALE GENOMIC DNA]</scope>
    <source>
        <strain evidence="2 3">EI2</strain>
    </source>
</reference>
<comment type="caution">
    <text evidence="2">The sequence shown here is derived from an EMBL/GenBank/DDBJ whole genome shotgun (WGS) entry which is preliminary data.</text>
</comment>
<dbReference type="Proteomes" id="UP000031465">
    <property type="component" value="Unassembled WGS sequence"/>
</dbReference>
<feature type="domain" description="HTH cro/C1-type" evidence="1">
    <location>
        <begin position="42"/>
        <end position="97"/>
    </location>
</feature>
<dbReference type="EMBL" id="JSAN01000031">
    <property type="protein sequence ID" value="KIC73281.1"/>
    <property type="molecule type" value="Genomic_DNA"/>
</dbReference>
<dbReference type="GO" id="GO:0003677">
    <property type="term" value="F:DNA binding"/>
    <property type="evidence" value="ECO:0007669"/>
    <property type="project" value="InterPro"/>
</dbReference>
<dbReference type="InterPro" id="IPR010982">
    <property type="entry name" value="Lambda_DNA-bd_dom_sf"/>
</dbReference>
<dbReference type="CDD" id="cd00093">
    <property type="entry name" value="HTH_XRE"/>
    <property type="match status" value="1"/>
</dbReference>
<proteinExistence type="predicted"/>
<name>A0A0C1JS28_9BACT</name>
<dbReference type="AlphaFoldDB" id="A0A0C1JS28"/>
<dbReference type="SMART" id="SM00530">
    <property type="entry name" value="HTH_XRE"/>
    <property type="match status" value="1"/>
</dbReference>
<sequence length="128" mass="14561">MVKKKHEQEDVEFEVSSENIFADIGIKNADEELIKAELAWEIDHIIKKRKLTQAKAAEMMGINQPKVSALLRRKLSGFSVERLMHFLNLLGQDIDIVVRSKPRNRKTARVNVISHEGYPNIPLAAKSS</sequence>
<accession>A0A0C1JS28</accession>
<dbReference type="SUPFAM" id="SSF47413">
    <property type="entry name" value="lambda repressor-like DNA-binding domains"/>
    <property type="match status" value="1"/>
</dbReference>